<accession>A0A381P5Y3</accession>
<dbReference type="Pfam" id="PF02896">
    <property type="entry name" value="PEP-utilizers_C"/>
    <property type="match status" value="1"/>
</dbReference>
<dbReference type="PROSITE" id="PS00742">
    <property type="entry name" value="PEP_ENZYMES_2"/>
    <property type="match status" value="1"/>
</dbReference>
<dbReference type="GO" id="GO:0016301">
    <property type="term" value="F:kinase activity"/>
    <property type="evidence" value="ECO:0007669"/>
    <property type="project" value="UniProtKB-KW"/>
</dbReference>
<feature type="domain" description="Pyruvate phosphate dikinase AMP/ATP-binding" evidence="11">
    <location>
        <begin position="112"/>
        <end position="351"/>
    </location>
</feature>
<name>A0A381P5Y3_9ZZZZ</name>
<dbReference type="PIRSF" id="PIRSF000853">
    <property type="entry name" value="PPDK"/>
    <property type="match status" value="1"/>
</dbReference>
<feature type="domain" description="Pyruvate phosphate dikinase AMP/ATP-binding" evidence="11">
    <location>
        <begin position="69"/>
        <end position="106"/>
    </location>
</feature>
<dbReference type="GO" id="GO:0005524">
    <property type="term" value="F:ATP binding"/>
    <property type="evidence" value="ECO:0007669"/>
    <property type="project" value="UniProtKB-KW"/>
</dbReference>
<dbReference type="InterPro" id="IPR010121">
    <property type="entry name" value="Pyruvate_phosphate_dikinase"/>
</dbReference>
<keyword evidence="6" id="KW-0547">Nucleotide-binding</keyword>
<dbReference type="InterPro" id="IPR008279">
    <property type="entry name" value="PEP-util_enz_mobile_dom"/>
</dbReference>
<dbReference type="Pfam" id="PF01326">
    <property type="entry name" value="PPDK_N"/>
    <property type="match status" value="3"/>
</dbReference>
<evidence type="ECO:0000256" key="5">
    <source>
        <dbReference type="ARBA" id="ARBA00022723"/>
    </source>
</evidence>
<evidence type="ECO:0000256" key="4">
    <source>
        <dbReference type="ARBA" id="ARBA00022679"/>
    </source>
</evidence>
<dbReference type="InterPro" id="IPR002192">
    <property type="entry name" value="PPDK_AMP/ATP-bd"/>
</dbReference>
<dbReference type="EC" id="2.7.9.1" evidence="3"/>
<evidence type="ECO:0000256" key="3">
    <source>
        <dbReference type="ARBA" id="ARBA00011994"/>
    </source>
</evidence>
<sequence length="947" mass="104917">MLNPPLFLNLGGSVAICTASLFDFKVCNRYMSKASQSRPSSLTRKHTGKAKKYVFAFGSKTDGNASMRELLGGKGANLAEMASIGLPVPPGFTISTAVCTYYYDHEKRYPTALKKDIVTALKQVETQLGKKFGARQNPLLVSVRSGARDSMPGMMDTILNLGLNDKTVEGLAEASGNPRFAWDCYRRFIQMYGNVVMGVRANSEEEEDPFHELLEKLKKSLTITSDTELTTEHLKELVRQYKALIVRLTRGAFPQDVMQQLWGALGAVLGSWKNERAIIYRQQYGIPSEWGTAVNVQAMVFGNAGDQSATGVAFTRDPANGEKVFYGEYLMNAQGEDVVAGVRTPHDISDMKNSMPKSYRDLINVRNKLERHFRDMQDFEFTIENGRLFILQTRNGKRTGLAAVRIAVEMQREHLISQKIALLKIPAESIDSLLVPVFDPKALKSATIIGYGLPAGPGAATGRIAFTAATAETETRKGNKVVLCRTETSPDDLKGMLHSQGILTSRGGVSSHAALVARQLGKVCVCGAGEINISYEKRTLTAGKVVLREGEYISIDGSTGAIYKGAIESADSEVKRVLERGLKPTSSLTYGLFQTVMKWADKYRSLKIRTNADTPEMARQAVAFGAEGIGLCRTEHMFFDGDRIDYMRQMILAVDEVQRRAALKKLLPFQRKDFIGLFKGMNGRPVTIRLLDPPLHEFLPHDDVVRRQLAEKLGVPFDFVIDRIKSLHEENPMLGCRGCRLGILYPEITEMQTRAIFEAAAQVVKGKKRIQVNPEIMIPLVGFKEELIDQLRIVHRVAREVMKAKKVRINYIVGTMIEVPRAAITADEIAKEADFFSFGTNDLTQTTLGLSRDDMGLFYDEYQRKEIYNQNPFASLDQTGVGKLINLAVEKGRTAKPELKLGICGEHAGDPSSIDFCHRVGLNYVSCSPPRVPVARLAAAQAKLRNS</sequence>
<dbReference type="InterPro" id="IPR018274">
    <property type="entry name" value="PEP_util_AS"/>
</dbReference>
<evidence type="ECO:0000256" key="9">
    <source>
        <dbReference type="ARBA" id="ARBA00022842"/>
    </source>
</evidence>
<dbReference type="PANTHER" id="PTHR22931">
    <property type="entry name" value="PHOSPHOENOLPYRUVATE DIKINASE-RELATED"/>
    <property type="match status" value="1"/>
</dbReference>
<keyword evidence="7" id="KW-0418">Kinase</keyword>
<dbReference type="Gene3D" id="3.30.470.20">
    <property type="entry name" value="ATP-grasp fold, B domain"/>
    <property type="match status" value="1"/>
</dbReference>
<dbReference type="SUPFAM" id="SSF51621">
    <property type="entry name" value="Phosphoenolpyruvate/pyruvate domain"/>
    <property type="match status" value="1"/>
</dbReference>
<dbReference type="PANTHER" id="PTHR22931:SF9">
    <property type="entry name" value="PYRUVATE, PHOSPHATE DIKINASE 1, CHLOROPLASTIC"/>
    <property type="match status" value="1"/>
</dbReference>
<evidence type="ECO:0000259" key="10">
    <source>
        <dbReference type="Pfam" id="PF00391"/>
    </source>
</evidence>
<dbReference type="NCBIfam" id="NF004531">
    <property type="entry name" value="PRK05878.1"/>
    <property type="match status" value="1"/>
</dbReference>
<evidence type="ECO:0000256" key="8">
    <source>
        <dbReference type="ARBA" id="ARBA00022840"/>
    </source>
</evidence>
<keyword evidence="8" id="KW-0067">ATP-binding</keyword>
<gene>
    <name evidence="13" type="ORF">METZ01_LOCUS14472</name>
</gene>
<dbReference type="GO" id="GO:0050242">
    <property type="term" value="F:pyruvate, phosphate dikinase activity"/>
    <property type="evidence" value="ECO:0007669"/>
    <property type="project" value="UniProtKB-EC"/>
</dbReference>
<evidence type="ECO:0000256" key="6">
    <source>
        <dbReference type="ARBA" id="ARBA00022741"/>
    </source>
</evidence>
<proteinExistence type="inferred from homology"/>
<keyword evidence="4" id="KW-0808">Transferase</keyword>
<keyword evidence="9" id="KW-0460">Magnesium</keyword>
<evidence type="ECO:0000259" key="11">
    <source>
        <dbReference type="Pfam" id="PF01326"/>
    </source>
</evidence>
<evidence type="ECO:0000256" key="2">
    <source>
        <dbReference type="ARBA" id="ARBA00007837"/>
    </source>
</evidence>
<dbReference type="EMBL" id="UINC01000816">
    <property type="protein sequence ID" value="SUZ61618.1"/>
    <property type="molecule type" value="Genomic_DNA"/>
</dbReference>
<protein>
    <recommendedName>
        <fullName evidence="3">pyruvate, phosphate dikinase</fullName>
        <ecNumber evidence="3">2.7.9.1</ecNumber>
    </recommendedName>
</protein>
<dbReference type="Gene3D" id="3.30.1490.20">
    <property type="entry name" value="ATP-grasp fold, A domain"/>
    <property type="match status" value="1"/>
</dbReference>
<keyword evidence="5" id="KW-0479">Metal-binding</keyword>
<dbReference type="AlphaFoldDB" id="A0A381P5Y3"/>
<evidence type="ECO:0000313" key="13">
    <source>
        <dbReference type="EMBL" id="SUZ61618.1"/>
    </source>
</evidence>
<organism evidence="13">
    <name type="scientific">marine metagenome</name>
    <dbReference type="NCBI Taxonomy" id="408172"/>
    <lineage>
        <taxon>unclassified sequences</taxon>
        <taxon>metagenomes</taxon>
        <taxon>ecological metagenomes</taxon>
    </lineage>
</organism>
<dbReference type="Gene3D" id="3.50.30.10">
    <property type="entry name" value="Phosphohistidine domain"/>
    <property type="match status" value="1"/>
</dbReference>
<comment type="similarity">
    <text evidence="2">Belongs to the PEP-utilizing enzyme family.</text>
</comment>
<evidence type="ECO:0000256" key="7">
    <source>
        <dbReference type="ARBA" id="ARBA00022777"/>
    </source>
</evidence>
<dbReference type="PROSITE" id="PS00370">
    <property type="entry name" value="PEP_ENZYMES_PHOS_SITE"/>
    <property type="match status" value="1"/>
</dbReference>
<dbReference type="SUPFAM" id="SSF52009">
    <property type="entry name" value="Phosphohistidine domain"/>
    <property type="match status" value="1"/>
</dbReference>
<dbReference type="GO" id="GO:0046872">
    <property type="term" value="F:metal ion binding"/>
    <property type="evidence" value="ECO:0007669"/>
    <property type="project" value="UniProtKB-KW"/>
</dbReference>
<dbReference type="SUPFAM" id="SSF56059">
    <property type="entry name" value="Glutathione synthetase ATP-binding domain-like"/>
    <property type="match status" value="1"/>
</dbReference>
<dbReference type="InterPro" id="IPR013815">
    <property type="entry name" value="ATP_grasp_subdomain_1"/>
</dbReference>
<evidence type="ECO:0000256" key="1">
    <source>
        <dbReference type="ARBA" id="ARBA00001946"/>
    </source>
</evidence>
<dbReference type="InterPro" id="IPR015813">
    <property type="entry name" value="Pyrv/PenolPyrv_kinase-like_dom"/>
</dbReference>
<dbReference type="NCBIfam" id="TIGR01828">
    <property type="entry name" value="pyru_phos_dikin"/>
    <property type="match status" value="1"/>
</dbReference>
<dbReference type="Gene3D" id="3.20.20.60">
    <property type="entry name" value="Phosphoenolpyruvate-binding domains"/>
    <property type="match status" value="1"/>
</dbReference>
<dbReference type="Gene3D" id="1.20.80.30">
    <property type="match status" value="1"/>
</dbReference>
<dbReference type="InterPro" id="IPR023151">
    <property type="entry name" value="PEP_util_CS"/>
</dbReference>
<evidence type="ECO:0000259" key="12">
    <source>
        <dbReference type="Pfam" id="PF02896"/>
    </source>
</evidence>
<dbReference type="InterPro" id="IPR040442">
    <property type="entry name" value="Pyrv_kinase-like_dom_sf"/>
</dbReference>
<comment type="cofactor">
    <cofactor evidence="1">
        <name>Mg(2+)</name>
        <dbReference type="ChEBI" id="CHEBI:18420"/>
    </cofactor>
</comment>
<feature type="domain" description="PEP-utilising enzyme mobile" evidence="10">
    <location>
        <begin position="480"/>
        <end position="560"/>
    </location>
</feature>
<feature type="domain" description="PEP-utilising enzyme C-terminal" evidence="12">
    <location>
        <begin position="593"/>
        <end position="943"/>
    </location>
</feature>
<feature type="domain" description="Pyruvate phosphate dikinase AMP/ATP-binding" evidence="11">
    <location>
        <begin position="360"/>
        <end position="413"/>
    </location>
</feature>
<dbReference type="Pfam" id="PF00391">
    <property type="entry name" value="PEP-utilizers"/>
    <property type="match status" value="1"/>
</dbReference>
<reference evidence="13" key="1">
    <citation type="submission" date="2018-05" db="EMBL/GenBank/DDBJ databases">
        <authorList>
            <person name="Lanie J.A."/>
            <person name="Ng W.-L."/>
            <person name="Kazmierczak K.M."/>
            <person name="Andrzejewski T.M."/>
            <person name="Davidsen T.M."/>
            <person name="Wayne K.J."/>
            <person name="Tettelin H."/>
            <person name="Glass J.I."/>
            <person name="Rusch D."/>
            <person name="Podicherti R."/>
            <person name="Tsui H.-C.T."/>
            <person name="Winkler M.E."/>
        </authorList>
    </citation>
    <scope>NUCLEOTIDE SEQUENCE</scope>
</reference>
<dbReference type="InterPro" id="IPR000121">
    <property type="entry name" value="PEP_util_C"/>
</dbReference>
<dbReference type="InterPro" id="IPR036637">
    <property type="entry name" value="Phosphohistidine_dom_sf"/>
</dbReference>
<dbReference type="Gene3D" id="1.10.189.10">
    <property type="entry name" value="Pyruvate Phosphate Dikinase, domain 2"/>
    <property type="match status" value="1"/>
</dbReference>